<evidence type="ECO:0000313" key="7">
    <source>
        <dbReference type="EMBL" id="NMH95942.1"/>
    </source>
</evidence>
<dbReference type="InterPro" id="IPR002197">
    <property type="entry name" value="HTH_Fis"/>
</dbReference>
<keyword evidence="2" id="KW-0067">ATP-binding</keyword>
<gene>
    <name evidence="7" type="ORF">HF526_01175</name>
</gene>
<name>A0ABX1S4W5_9PSEU</name>
<protein>
    <submittedName>
        <fullName evidence="7">Sigma 54-interacting transcriptional regulator</fullName>
    </submittedName>
</protein>
<evidence type="ECO:0000313" key="8">
    <source>
        <dbReference type="Proteomes" id="UP000820669"/>
    </source>
</evidence>
<dbReference type="Gene3D" id="1.10.10.60">
    <property type="entry name" value="Homeodomain-like"/>
    <property type="match status" value="1"/>
</dbReference>
<evidence type="ECO:0000256" key="3">
    <source>
        <dbReference type="ARBA" id="ARBA00023015"/>
    </source>
</evidence>
<dbReference type="Pfam" id="PF01590">
    <property type="entry name" value="GAF"/>
    <property type="match status" value="1"/>
</dbReference>
<reference evidence="7 8" key="1">
    <citation type="submission" date="2020-04" db="EMBL/GenBank/DDBJ databases">
        <authorList>
            <person name="Klaysubun C."/>
            <person name="Duangmal K."/>
            <person name="Lipun K."/>
        </authorList>
    </citation>
    <scope>NUCLEOTIDE SEQUENCE [LARGE SCALE GENOMIC DNA]</scope>
    <source>
        <strain evidence="7 8">K10HN5</strain>
    </source>
</reference>
<dbReference type="EMBL" id="JAAXLA010000002">
    <property type="protein sequence ID" value="NMH95942.1"/>
    <property type="molecule type" value="Genomic_DNA"/>
</dbReference>
<keyword evidence="3" id="KW-0805">Transcription regulation</keyword>
<evidence type="ECO:0000259" key="6">
    <source>
        <dbReference type="PROSITE" id="PS50045"/>
    </source>
</evidence>
<dbReference type="PROSITE" id="PS50045">
    <property type="entry name" value="SIGMA54_INTERACT_4"/>
    <property type="match status" value="1"/>
</dbReference>
<proteinExistence type="predicted"/>
<evidence type="ECO:0000256" key="1">
    <source>
        <dbReference type="ARBA" id="ARBA00022741"/>
    </source>
</evidence>
<dbReference type="Pfam" id="PF02954">
    <property type="entry name" value="HTH_8"/>
    <property type="match status" value="1"/>
</dbReference>
<keyword evidence="8" id="KW-1185">Reference proteome</keyword>
<keyword evidence="4" id="KW-0238">DNA-binding</keyword>
<dbReference type="Gene3D" id="3.40.50.300">
    <property type="entry name" value="P-loop containing nucleotide triphosphate hydrolases"/>
    <property type="match status" value="1"/>
</dbReference>
<dbReference type="SUPFAM" id="SSF55781">
    <property type="entry name" value="GAF domain-like"/>
    <property type="match status" value="1"/>
</dbReference>
<dbReference type="InterPro" id="IPR009057">
    <property type="entry name" value="Homeodomain-like_sf"/>
</dbReference>
<dbReference type="PROSITE" id="PS00688">
    <property type="entry name" value="SIGMA54_INTERACT_3"/>
    <property type="match status" value="1"/>
</dbReference>
<dbReference type="SUPFAM" id="SSF46689">
    <property type="entry name" value="Homeodomain-like"/>
    <property type="match status" value="1"/>
</dbReference>
<dbReference type="InterPro" id="IPR029016">
    <property type="entry name" value="GAF-like_dom_sf"/>
</dbReference>
<dbReference type="Gene3D" id="1.10.8.60">
    <property type="match status" value="1"/>
</dbReference>
<dbReference type="InterPro" id="IPR025944">
    <property type="entry name" value="Sigma_54_int_dom_CS"/>
</dbReference>
<dbReference type="RefSeq" id="WP_169379321.1">
    <property type="nucleotide sequence ID" value="NZ_JAAXLA010000002.1"/>
</dbReference>
<dbReference type="InterPro" id="IPR058031">
    <property type="entry name" value="AAA_lid_NorR"/>
</dbReference>
<comment type="caution">
    <text evidence="7">The sequence shown here is derived from an EMBL/GenBank/DDBJ whole genome shotgun (WGS) entry which is preliminary data.</text>
</comment>
<evidence type="ECO:0000256" key="2">
    <source>
        <dbReference type="ARBA" id="ARBA00022840"/>
    </source>
</evidence>
<dbReference type="PANTHER" id="PTHR32071">
    <property type="entry name" value="TRANSCRIPTIONAL REGULATORY PROTEIN"/>
    <property type="match status" value="1"/>
</dbReference>
<sequence length="578" mass="62456">MRWSSVPLARQELSTVRALRPVDHGTAWTRHARGTAARESPRPSRLLRAAGPVLDRLAAELDGQPVVMLLADPGARVLARVAGRPELEAWLDELRVRPGTCLDEEEAGTNAIGRALEERRPVVVSGREHTRQRLHGFSCCAVPVRNAVTGVVRGVLGIGCRADEPSGLLRPLVSEAVRRIESRLSTGTAHHERLLLERFLQATRRSPVAVVSLNRDVLMSNTMAATLVGPSDQALLWEWASGRLVGRTEYTGELRLSGGVVVRARCSRVGGDEQTGILIEMRPAAGGLVAAVRSTDDAGGGTVGLPGRSGAADRIRREVATAAGARLPVLLTGAPGVGKLFVARHLHERTRAGQRFSVLPPGDGAGWAARFAEALRTCGTVVLRHADELPDELLTDVVDAVERLGQDPGAHPVTLVATVRAGGADRPATDRLRAWFPVRLHLPPLRRRADDVPDIAAVIIREHARYPSPPRLRSATVQNLMRQEWPGNVRELRAVLTGALMRSMGSDIGIEHLPPEYREAPIAARLTPMQRAEREALLDALDDSDGNKQAAAERLGIARSTLYRKLRILGIDGRCLSG</sequence>
<dbReference type="Gene3D" id="3.30.450.40">
    <property type="match status" value="1"/>
</dbReference>
<dbReference type="InterPro" id="IPR027417">
    <property type="entry name" value="P-loop_NTPase"/>
</dbReference>
<evidence type="ECO:0000256" key="5">
    <source>
        <dbReference type="ARBA" id="ARBA00023163"/>
    </source>
</evidence>
<organism evidence="7 8">
    <name type="scientific">Pseudonocardia acidicola</name>
    <dbReference type="NCBI Taxonomy" id="2724939"/>
    <lineage>
        <taxon>Bacteria</taxon>
        <taxon>Bacillati</taxon>
        <taxon>Actinomycetota</taxon>
        <taxon>Actinomycetes</taxon>
        <taxon>Pseudonocardiales</taxon>
        <taxon>Pseudonocardiaceae</taxon>
        <taxon>Pseudonocardia</taxon>
    </lineage>
</organism>
<feature type="domain" description="Sigma-54 factor interaction" evidence="6">
    <location>
        <begin position="305"/>
        <end position="501"/>
    </location>
</feature>
<dbReference type="Pfam" id="PF14532">
    <property type="entry name" value="Sigma54_activ_2"/>
    <property type="match status" value="1"/>
</dbReference>
<accession>A0ABX1S4W5</accession>
<dbReference type="Proteomes" id="UP000820669">
    <property type="component" value="Unassembled WGS sequence"/>
</dbReference>
<dbReference type="InterPro" id="IPR002078">
    <property type="entry name" value="Sigma_54_int"/>
</dbReference>
<dbReference type="SUPFAM" id="SSF52540">
    <property type="entry name" value="P-loop containing nucleoside triphosphate hydrolases"/>
    <property type="match status" value="1"/>
</dbReference>
<dbReference type="PRINTS" id="PR01590">
    <property type="entry name" value="HTHFIS"/>
</dbReference>
<dbReference type="InterPro" id="IPR003018">
    <property type="entry name" value="GAF"/>
</dbReference>
<dbReference type="Pfam" id="PF25601">
    <property type="entry name" value="AAA_lid_14"/>
    <property type="match status" value="1"/>
</dbReference>
<keyword evidence="5" id="KW-0804">Transcription</keyword>
<keyword evidence="1" id="KW-0547">Nucleotide-binding</keyword>
<evidence type="ECO:0000256" key="4">
    <source>
        <dbReference type="ARBA" id="ARBA00023125"/>
    </source>
</evidence>